<evidence type="ECO:0000313" key="4">
    <source>
        <dbReference type="Proteomes" id="UP000327468"/>
    </source>
</evidence>
<comment type="caution">
    <text evidence="3">The sequence shown here is derived from an EMBL/GenBank/DDBJ whole genome shotgun (WGS) entry which is preliminary data.</text>
</comment>
<evidence type="ECO:0000313" key="3">
    <source>
        <dbReference type="EMBL" id="KAB5577013.1"/>
    </source>
</evidence>
<dbReference type="Gene3D" id="2.120.10.80">
    <property type="entry name" value="Kelch-type beta propeller"/>
    <property type="match status" value="2"/>
</dbReference>
<name>A0A5N5PDD3_PANHP</name>
<dbReference type="SUPFAM" id="SSF117281">
    <property type="entry name" value="Kelch motif"/>
    <property type="match status" value="2"/>
</dbReference>
<proteinExistence type="predicted"/>
<dbReference type="Proteomes" id="UP000327468">
    <property type="component" value="Chromosome 5"/>
</dbReference>
<dbReference type="AlphaFoldDB" id="A0A5N5PDD3"/>
<keyword evidence="2" id="KW-0677">Repeat</keyword>
<dbReference type="InterPro" id="IPR051568">
    <property type="entry name" value="LZTR1/Attractin"/>
</dbReference>
<dbReference type="Pfam" id="PF24681">
    <property type="entry name" value="Kelch_KLHDC2_KLHL20_DRC7"/>
    <property type="match status" value="1"/>
</dbReference>
<evidence type="ECO:0000256" key="1">
    <source>
        <dbReference type="ARBA" id="ARBA00022441"/>
    </source>
</evidence>
<keyword evidence="1" id="KW-0880">Kelch repeat</keyword>
<sequence length="414" mass="46993">MSEKTGSCLWTSVPQMSPAPCNRYKHAICAYNGNIYLLGGRGKHSLKDFWKYSVVCNKWMELDCDNDTAPDELEEHTMVPHQGVLYVFGGLRDSAYSDSKTPLWLFDTAKEHWFYIEEQSLHSQNVAPANKKGHSAVVLRSSMFIYGGYIDMRGTSQEFWRFDMDSRLWSLLNMTQVGPGPRHSHSAITHQDYMYLYGGLQGLKEQRDLWRWSYHSHTWTCIRTSSGPSRLMGHSAVVYKDSMLLFGGGETQTAPSNCLWSLNLTTLMWERLPSLPGSTAPCRIHHRCVGLGPKFQPRPPNNASSKELCISKNKDNTFRPFKNKCFPSSPLKCQPEEDIELQNLHVDLKSINTYGNCLTFENHVAQGNRESEHSENETEDTMEVPMPDLLLILGGKPLKDQAAISVWQMTLGDS</sequence>
<gene>
    <name evidence="3" type="ORF">PHYPO_G00205080</name>
</gene>
<dbReference type="PANTHER" id="PTHR46376">
    <property type="entry name" value="LEUCINE-ZIPPER-LIKE TRANSCRIPTIONAL REGULATOR 1"/>
    <property type="match status" value="1"/>
</dbReference>
<reference evidence="3 4" key="1">
    <citation type="submission" date="2019-06" db="EMBL/GenBank/DDBJ databases">
        <title>A chromosome-scale genome assembly of the striped catfish, Pangasianodon hypophthalmus.</title>
        <authorList>
            <person name="Wen M."/>
            <person name="Zahm M."/>
            <person name="Roques C."/>
            <person name="Cabau C."/>
            <person name="Klopp C."/>
            <person name="Donnadieu C."/>
            <person name="Jouanno E."/>
            <person name="Avarre J.-C."/>
            <person name="Campet M."/>
            <person name="Ha T.T.T."/>
            <person name="Dugue R."/>
            <person name="Lampietro C."/>
            <person name="Louis A."/>
            <person name="Herpin A."/>
            <person name="Echchiki A."/>
            <person name="Berthelot C."/>
            <person name="Parey E."/>
            <person name="Roest-Crollius H."/>
            <person name="Braasch I."/>
            <person name="Postlethwait J."/>
            <person name="Bobe J."/>
            <person name="Montfort J."/>
            <person name="Bouchez O."/>
            <person name="Begum T."/>
            <person name="Schartl M."/>
            <person name="Guiguen Y."/>
        </authorList>
    </citation>
    <scope>NUCLEOTIDE SEQUENCE [LARGE SCALE GENOMIC DNA]</scope>
    <source>
        <strain evidence="3 4">Indonesia</strain>
        <tissue evidence="3">Blood</tissue>
    </source>
</reference>
<organism evidence="3 4">
    <name type="scientific">Pangasianodon hypophthalmus</name>
    <name type="common">Striped catfish</name>
    <name type="synonym">Helicophagus hypophthalmus</name>
    <dbReference type="NCBI Taxonomy" id="310915"/>
    <lineage>
        <taxon>Eukaryota</taxon>
        <taxon>Metazoa</taxon>
        <taxon>Chordata</taxon>
        <taxon>Craniata</taxon>
        <taxon>Vertebrata</taxon>
        <taxon>Euteleostomi</taxon>
        <taxon>Actinopterygii</taxon>
        <taxon>Neopterygii</taxon>
        <taxon>Teleostei</taxon>
        <taxon>Ostariophysi</taxon>
        <taxon>Siluriformes</taxon>
        <taxon>Pangasiidae</taxon>
        <taxon>Pangasianodon</taxon>
    </lineage>
</organism>
<keyword evidence="4" id="KW-1185">Reference proteome</keyword>
<evidence type="ECO:0000256" key="2">
    <source>
        <dbReference type="ARBA" id="ARBA00022737"/>
    </source>
</evidence>
<dbReference type="GO" id="GO:0005794">
    <property type="term" value="C:Golgi apparatus"/>
    <property type="evidence" value="ECO:0007669"/>
    <property type="project" value="TreeGrafter"/>
</dbReference>
<accession>A0A5N5PDD3</accession>
<protein>
    <submittedName>
        <fullName evidence="3">Uncharacterized protein</fullName>
    </submittedName>
</protein>
<dbReference type="InterPro" id="IPR015915">
    <property type="entry name" value="Kelch-typ_b-propeller"/>
</dbReference>
<dbReference type="PANTHER" id="PTHR46376:SF1">
    <property type="entry name" value="LEUCINE-ZIPPER-LIKE TRANSCRIPTIONAL REGULATOR 1"/>
    <property type="match status" value="1"/>
</dbReference>
<dbReference type="EMBL" id="VFJC01000006">
    <property type="protein sequence ID" value="KAB5577013.1"/>
    <property type="molecule type" value="Genomic_DNA"/>
</dbReference>